<protein>
    <recommendedName>
        <fullName evidence="3">glucan endo-1,3-beta-D-glucosidase</fullName>
        <ecNumber evidence="3">3.2.1.39</ecNumber>
    </recommendedName>
    <alternativeName>
        <fullName evidence="6">(1-&gt;3)-beta-glucan endohydrolase</fullName>
    </alternativeName>
    <alternativeName>
        <fullName evidence="7">Beta-1,3-endoglucanase</fullName>
    </alternativeName>
</protein>
<evidence type="ECO:0000256" key="6">
    <source>
        <dbReference type="ARBA" id="ARBA00033335"/>
    </source>
</evidence>
<dbReference type="GO" id="GO:0005975">
    <property type="term" value="P:carbohydrate metabolic process"/>
    <property type="evidence" value="ECO:0007669"/>
    <property type="project" value="InterPro"/>
</dbReference>
<sequence length="421" mass="46849">MDSNVGLALFVMTTILLIQQFPLTSAQSIGVNLGLTGDNLPSPKEIVELYEKYHIKFIRIFEPRHDILEALRGKPLVLVIGTKDEDVQTIAQDQNAANTWVQTNVIPYIKDVNFRYIIIGNEVTPGPIAAYVAKGIQNMINALTNAGIHKDIKVSAVLKGTVLASSYPPSAGTFTNETTNIIKQIATILLQHGSPMMINSYPYLAYSSDPQHVSLDYALFKSTSPVVTDGSYKYYNLFDAMLDAYHAAFEKIGVSNLTLVVSETGWPSAGYEPYTSKLNSQAYNKNLVQHVRGGKGTPRRPDQSLNVFIFEMFNEDLKQAGIEHNFGVFYPNKKPVVEYECLHLLCKKCGFYDHTTRSCAKHMVVQQVRTTEQNSTTEGCRLEKESVSHANPKANLVANVINRKVDLCGDWLMVSEGKRES</sequence>
<gene>
    <name evidence="11" type="ORF">glysoja_025627</name>
</gene>
<accession>A0A0B2PIF0</accession>
<dbReference type="EC" id="3.2.1.39" evidence="3"/>
<evidence type="ECO:0000256" key="1">
    <source>
        <dbReference type="ARBA" id="ARBA00000382"/>
    </source>
</evidence>
<feature type="chain" id="PRO_5002073567" description="glucan endo-1,3-beta-D-glucosidase" evidence="10">
    <location>
        <begin position="27"/>
        <end position="421"/>
    </location>
</feature>
<dbReference type="SUPFAM" id="SSF51445">
    <property type="entry name" value="(Trans)glycosidases"/>
    <property type="match status" value="1"/>
</dbReference>
<evidence type="ECO:0000256" key="10">
    <source>
        <dbReference type="SAM" id="SignalP"/>
    </source>
</evidence>
<dbReference type="PROSITE" id="PS00587">
    <property type="entry name" value="GLYCOSYL_HYDROL_F17"/>
    <property type="match status" value="1"/>
</dbReference>
<dbReference type="GO" id="GO:0042973">
    <property type="term" value="F:glucan endo-1,3-beta-D-glucosidase activity"/>
    <property type="evidence" value="ECO:0007669"/>
    <property type="project" value="UniProtKB-EC"/>
</dbReference>
<evidence type="ECO:0000256" key="2">
    <source>
        <dbReference type="ARBA" id="ARBA00008773"/>
    </source>
</evidence>
<evidence type="ECO:0000313" key="11">
    <source>
        <dbReference type="EMBL" id="KHN09166.1"/>
    </source>
</evidence>
<evidence type="ECO:0000256" key="8">
    <source>
        <dbReference type="RuleBase" id="RU004335"/>
    </source>
</evidence>
<name>A0A0B2PIF0_GLYSO</name>
<feature type="signal peptide" evidence="10">
    <location>
        <begin position="1"/>
        <end position="26"/>
    </location>
</feature>
<comment type="similarity">
    <text evidence="2 8">Belongs to the glycosyl hydrolase 17 family.</text>
</comment>
<evidence type="ECO:0000256" key="9">
    <source>
        <dbReference type="RuleBase" id="RU004336"/>
    </source>
</evidence>
<keyword evidence="4 9" id="KW-0378">Hydrolase</keyword>
<keyword evidence="10" id="KW-0732">Signal</keyword>
<dbReference type="InterPro" id="IPR000490">
    <property type="entry name" value="Glyco_hydro_17"/>
</dbReference>
<comment type="catalytic activity">
    <reaction evidence="1">
        <text>Hydrolysis of (1-&gt;3)-beta-D-glucosidic linkages in (1-&gt;3)-beta-D-glucans.</text>
        <dbReference type="EC" id="3.2.1.39"/>
    </reaction>
</comment>
<dbReference type="AlphaFoldDB" id="A0A0B2PIF0"/>
<proteinExistence type="inferred from homology"/>
<dbReference type="InterPro" id="IPR017853">
    <property type="entry name" value="GH"/>
</dbReference>
<dbReference type="EMBL" id="KN665345">
    <property type="protein sequence ID" value="KHN09166.1"/>
    <property type="molecule type" value="Genomic_DNA"/>
</dbReference>
<evidence type="ECO:0000256" key="4">
    <source>
        <dbReference type="ARBA" id="ARBA00022801"/>
    </source>
</evidence>
<dbReference type="PANTHER" id="PTHR32227">
    <property type="entry name" value="GLUCAN ENDO-1,3-BETA-GLUCOSIDASE BG1-RELATED-RELATED"/>
    <property type="match status" value="1"/>
</dbReference>
<dbReference type="Pfam" id="PF00332">
    <property type="entry name" value="Glyco_hydro_17"/>
    <property type="match status" value="1"/>
</dbReference>
<evidence type="ECO:0000256" key="5">
    <source>
        <dbReference type="ARBA" id="ARBA00023295"/>
    </source>
</evidence>
<keyword evidence="5 9" id="KW-0326">Glycosidase</keyword>
<dbReference type="Gene3D" id="3.20.20.80">
    <property type="entry name" value="Glycosidases"/>
    <property type="match status" value="1"/>
</dbReference>
<dbReference type="FunFam" id="3.20.20.80:FF:000010">
    <property type="entry name" value="glucan endo-1,3-beta-glucosidase, basic"/>
    <property type="match status" value="1"/>
</dbReference>
<dbReference type="Proteomes" id="UP000053555">
    <property type="component" value="Unassembled WGS sequence"/>
</dbReference>
<reference evidence="11" key="1">
    <citation type="submission" date="2014-07" db="EMBL/GenBank/DDBJ databases">
        <title>Identification of a novel salt tolerance gene in wild soybean by whole-genome sequencing.</title>
        <authorList>
            <person name="Lam H.-M."/>
            <person name="Qi X."/>
            <person name="Li M.-W."/>
            <person name="Liu X."/>
            <person name="Xie M."/>
            <person name="Ni M."/>
            <person name="Xu X."/>
        </authorList>
    </citation>
    <scope>NUCLEOTIDE SEQUENCE [LARGE SCALE GENOMIC DNA]</scope>
    <source>
        <tissue evidence="11">Root</tissue>
    </source>
</reference>
<dbReference type="InterPro" id="IPR044965">
    <property type="entry name" value="Glyco_hydro_17_plant"/>
</dbReference>
<evidence type="ECO:0000256" key="3">
    <source>
        <dbReference type="ARBA" id="ARBA00012780"/>
    </source>
</evidence>
<evidence type="ECO:0000256" key="7">
    <source>
        <dbReference type="ARBA" id="ARBA00033417"/>
    </source>
</evidence>
<organism evidence="11">
    <name type="scientific">Glycine soja</name>
    <name type="common">Wild soybean</name>
    <dbReference type="NCBI Taxonomy" id="3848"/>
    <lineage>
        <taxon>Eukaryota</taxon>
        <taxon>Viridiplantae</taxon>
        <taxon>Streptophyta</taxon>
        <taxon>Embryophyta</taxon>
        <taxon>Tracheophyta</taxon>
        <taxon>Spermatophyta</taxon>
        <taxon>Magnoliopsida</taxon>
        <taxon>eudicotyledons</taxon>
        <taxon>Gunneridae</taxon>
        <taxon>Pentapetalae</taxon>
        <taxon>rosids</taxon>
        <taxon>fabids</taxon>
        <taxon>Fabales</taxon>
        <taxon>Fabaceae</taxon>
        <taxon>Papilionoideae</taxon>
        <taxon>50 kb inversion clade</taxon>
        <taxon>NPAAA clade</taxon>
        <taxon>indigoferoid/millettioid clade</taxon>
        <taxon>Phaseoleae</taxon>
        <taxon>Glycine</taxon>
        <taxon>Glycine subgen. Soja</taxon>
    </lineage>
</organism>